<dbReference type="SUPFAM" id="SSF56747">
    <property type="entry name" value="Prim-pol domain"/>
    <property type="match status" value="1"/>
</dbReference>
<dbReference type="EMBL" id="JAHCLR010000001">
    <property type="protein sequence ID" value="MBS9532076.1"/>
    <property type="molecule type" value="Genomic_DNA"/>
</dbReference>
<protein>
    <submittedName>
        <fullName evidence="2">Bifunctional DNA primase/polymerase</fullName>
    </submittedName>
</protein>
<comment type="caution">
    <text evidence="2">The sequence shown here is derived from an EMBL/GenBank/DDBJ whole genome shotgun (WGS) entry which is preliminary data.</text>
</comment>
<gene>
    <name evidence="2" type="ORF">KIH27_00575</name>
</gene>
<proteinExistence type="predicted"/>
<dbReference type="RefSeq" id="WP_214090958.1">
    <property type="nucleotide sequence ID" value="NZ_JAHCLR010000001.1"/>
</dbReference>
<dbReference type="SMART" id="SM00943">
    <property type="entry name" value="Prim-Pol"/>
    <property type="match status" value="1"/>
</dbReference>
<name>A0ABS5RCR8_9MYCO</name>
<keyword evidence="3" id="KW-1185">Reference proteome</keyword>
<dbReference type="Pfam" id="PF09250">
    <property type="entry name" value="Prim-Pol"/>
    <property type="match status" value="1"/>
</dbReference>
<reference evidence="2 3" key="1">
    <citation type="submission" date="2021-05" db="EMBL/GenBank/DDBJ databases">
        <title>Mycobacterium acidophilum sp. nov., an extremely acid-tolerant member of the genus Mycobacterium.</title>
        <authorList>
            <person name="Xia J."/>
        </authorList>
    </citation>
    <scope>NUCLEOTIDE SEQUENCE [LARGE SCALE GENOMIC DNA]</scope>
    <source>
        <strain evidence="2 3">M1</strain>
    </source>
</reference>
<accession>A0ABS5RCR8</accession>
<sequence>MSHVTKTDGTEARAAALSALLAEAPDNTDHEAVRKFMHRLAEAGCAVLMIYPDSKLPADMRTPRKRSADDKAAREAAEAAGNRLWAKVKSAAGVALATTDTAVLDGYLDKYLTDLADQWTDGVPVNLAVAAGSSRLVVVDADTPEQVAAFGADGPPTVATPGQLDPATGEMAHRDGGHWWFTVPDGVELPAAAGAGFTSGGDDAYAVKYGNGYVLIPPSTRPEGAYTVTGTVAPLPNWLAEAITAHGRARAQRAQRTVSGLNGDVVAAWGASTSWAEILAGVPGWQPTGKADTCGCATWTAPGVHASPKSATAHEAGCPEYPGSPDPCLHIWTDGEIEPFGPKVAEFGPHLTRLRAVAAIYYDNDEGAAMTELRDTEHGEAEFAALVAEGMEDFDAEGHPAQRADGARSVPRDVTLPSSFWEARESLRHVRDAALKDRAAPDATLAAALARISAWTPPRVTVDTGIMSPVSLNFYAAAVSWSGKGKTSATEAADRVLRLVPSWSTDPMDSHDEEHCPVMVPDGEPFPRVGKIRSGEGIAEAFWGDATVPDLKGKPVKVRRRIRSNVLMHTDEASSLVKYILDAKQTVGETLREGWSGQHIGQSNGEAARYRFVERGSYRLALSVGFHLSVLAEILTAEQVLVGTPQRFYAAWSKPDPKQVSREMLKALPDRDPLTVSVPAVGMRLCASLREKVDEERITEWLRDDDADDEPDLKSQRVAMVARLAGLLAILDGRTETDDTGLLVLNEDDWQLAEVMFSTSVAIAQLAAADHRRRGTKAKREERRRLLGEAIEDEDARATPVGRAKARIVGYLTELGAGEHRWSGEKGIVRRFNQTDAEHAAVALEELARESRVRLRDGARKSKFVELID</sequence>
<feature type="domain" description="DNA primase/polymerase bifunctional N-terminal" evidence="1">
    <location>
        <begin position="37"/>
        <end position="239"/>
    </location>
</feature>
<dbReference type="InterPro" id="IPR015330">
    <property type="entry name" value="DNA_primase/pol_bifunc_N"/>
</dbReference>
<evidence type="ECO:0000313" key="3">
    <source>
        <dbReference type="Proteomes" id="UP001519535"/>
    </source>
</evidence>
<dbReference type="Proteomes" id="UP001519535">
    <property type="component" value="Unassembled WGS sequence"/>
</dbReference>
<evidence type="ECO:0000259" key="1">
    <source>
        <dbReference type="SMART" id="SM00943"/>
    </source>
</evidence>
<organism evidence="2 3">
    <name type="scientific">Mycolicibacter acidiphilus</name>
    <dbReference type="NCBI Taxonomy" id="2835306"/>
    <lineage>
        <taxon>Bacteria</taxon>
        <taxon>Bacillati</taxon>
        <taxon>Actinomycetota</taxon>
        <taxon>Actinomycetes</taxon>
        <taxon>Mycobacteriales</taxon>
        <taxon>Mycobacteriaceae</taxon>
        <taxon>Mycolicibacter</taxon>
    </lineage>
</organism>
<evidence type="ECO:0000313" key="2">
    <source>
        <dbReference type="EMBL" id="MBS9532076.1"/>
    </source>
</evidence>